<feature type="compositionally biased region" description="Basic and acidic residues" evidence="1">
    <location>
        <begin position="146"/>
        <end position="158"/>
    </location>
</feature>
<dbReference type="AlphaFoldDB" id="A0A381NHZ4"/>
<evidence type="ECO:0000313" key="2">
    <source>
        <dbReference type="EMBL" id="SUZ54212.1"/>
    </source>
</evidence>
<accession>A0A381NHZ4</accession>
<feature type="region of interest" description="Disordered" evidence="1">
    <location>
        <begin position="134"/>
        <end position="158"/>
    </location>
</feature>
<dbReference type="EMBL" id="UINC01000375">
    <property type="protein sequence ID" value="SUZ54212.1"/>
    <property type="molecule type" value="Genomic_DNA"/>
</dbReference>
<evidence type="ECO:0000256" key="1">
    <source>
        <dbReference type="SAM" id="MobiDB-lite"/>
    </source>
</evidence>
<proteinExistence type="predicted"/>
<organism evidence="2">
    <name type="scientific">marine metagenome</name>
    <dbReference type="NCBI Taxonomy" id="408172"/>
    <lineage>
        <taxon>unclassified sequences</taxon>
        <taxon>metagenomes</taxon>
        <taxon>ecological metagenomes</taxon>
    </lineage>
</organism>
<gene>
    <name evidence="2" type="ORF">METZ01_LOCUS7066</name>
</gene>
<reference evidence="2" key="1">
    <citation type="submission" date="2018-05" db="EMBL/GenBank/DDBJ databases">
        <authorList>
            <person name="Lanie J.A."/>
            <person name="Ng W.-L."/>
            <person name="Kazmierczak K.M."/>
            <person name="Andrzejewski T.M."/>
            <person name="Davidsen T.M."/>
            <person name="Wayne K.J."/>
            <person name="Tettelin H."/>
            <person name="Glass J.I."/>
            <person name="Rusch D."/>
            <person name="Podicherti R."/>
            <person name="Tsui H.-C.T."/>
            <person name="Winkler M.E."/>
        </authorList>
    </citation>
    <scope>NUCLEOTIDE SEQUENCE</scope>
</reference>
<sequence length="338" mass="37321">MPRRSLVRGCRRSVFLLVSAAVLVSPPLVVAQGAPTGQSYAAPRTPDGQPDLQGFWSNQTYTRLERPSGVDKEFYTAEEVAAIQSGAASREGAQTEPGTIPDVHYDFTQFGLDRSQAALAENLRTSLIVDPRDGRLPPVNSAGRRRAAEREAAQERLGGRWDSAESNQLDDRCIIMAGVGPPLMNTGYNSNYQIVQAPGYVMILAEMIHDARVIPLDGREPPPTGTRQWIGLSRGRWEGETLVVETSNFNAKNPFRGSSEQMTVLERFTRVAEDTIAYEFTVDDPGTWDRPWTAEMPMSRTRGPLFEFACHEGNYGLYNTLVGARLEEEQGAAKQGRD</sequence>
<name>A0A381NHZ4_9ZZZZ</name>
<protein>
    <submittedName>
        <fullName evidence="2">Uncharacterized protein</fullName>
    </submittedName>
</protein>